<evidence type="ECO:0000313" key="3">
    <source>
        <dbReference type="Proteomes" id="UP000287853"/>
    </source>
</evidence>
<gene>
    <name evidence="2" type="ORF">H206_03260</name>
</gene>
<organism evidence="2 3">
    <name type="scientific">Candidatus Electrothrix aarhusensis</name>
    <dbReference type="NCBI Taxonomy" id="1859131"/>
    <lineage>
        <taxon>Bacteria</taxon>
        <taxon>Pseudomonadati</taxon>
        <taxon>Thermodesulfobacteriota</taxon>
        <taxon>Desulfobulbia</taxon>
        <taxon>Desulfobulbales</taxon>
        <taxon>Desulfobulbaceae</taxon>
        <taxon>Candidatus Electrothrix</taxon>
    </lineage>
</organism>
<name>A0A444IQ78_9BACT</name>
<accession>A0A444IQ78</accession>
<dbReference type="EMBL" id="MTKO01000135">
    <property type="protein sequence ID" value="RWX42998.1"/>
    <property type="molecule type" value="Genomic_DNA"/>
</dbReference>
<reference evidence="2 3" key="1">
    <citation type="submission" date="2017-01" db="EMBL/GenBank/DDBJ databases">
        <title>The cable genome- insights into the physiology and evolution of filamentous bacteria capable of sulfide oxidation via long distance electron transfer.</title>
        <authorList>
            <person name="Schreiber L."/>
            <person name="Bjerg J.T."/>
            <person name="Boggild A."/>
            <person name="Van De Vossenberg J."/>
            <person name="Meysman F."/>
            <person name="Nielsen L.P."/>
            <person name="Schramm A."/>
            <person name="Kjeldsen K.U."/>
        </authorList>
    </citation>
    <scope>NUCLEOTIDE SEQUENCE [LARGE SCALE GENOMIC DNA]</scope>
    <source>
        <strain evidence="2">MCF</strain>
    </source>
</reference>
<dbReference type="Proteomes" id="UP000287853">
    <property type="component" value="Unassembled WGS sequence"/>
</dbReference>
<evidence type="ECO:0000256" key="1">
    <source>
        <dbReference type="SAM" id="MobiDB-lite"/>
    </source>
</evidence>
<keyword evidence="3" id="KW-1185">Reference proteome</keyword>
<protein>
    <submittedName>
        <fullName evidence="2">Uncharacterized protein</fullName>
    </submittedName>
</protein>
<feature type="region of interest" description="Disordered" evidence="1">
    <location>
        <begin position="17"/>
        <end position="61"/>
    </location>
</feature>
<feature type="compositionally biased region" description="Basic and acidic residues" evidence="1">
    <location>
        <begin position="41"/>
        <end position="55"/>
    </location>
</feature>
<proteinExistence type="predicted"/>
<sequence length="61" mass="6984">MALFLSTNQRVTEGIISLRDDFQSEPRDDKKEEGEEFIEAEQEKSEVDQYARRGSEGVASM</sequence>
<comment type="caution">
    <text evidence="2">The sequence shown here is derived from an EMBL/GenBank/DDBJ whole genome shotgun (WGS) entry which is preliminary data.</text>
</comment>
<feature type="compositionally biased region" description="Basic and acidic residues" evidence="1">
    <location>
        <begin position="18"/>
        <end position="33"/>
    </location>
</feature>
<evidence type="ECO:0000313" key="2">
    <source>
        <dbReference type="EMBL" id="RWX42998.1"/>
    </source>
</evidence>
<dbReference type="AlphaFoldDB" id="A0A444IQ78"/>